<feature type="region of interest" description="Disordered" evidence="1">
    <location>
        <begin position="700"/>
        <end position="725"/>
    </location>
</feature>
<feature type="compositionally biased region" description="Low complexity" evidence="1">
    <location>
        <begin position="467"/>
        <end position="479"/>
    </location>
</feature>
<feature type="compositionally biased region" description="Polar residues" evidence="1">
    <location>
        <begin position="709"/>
        <end position="722"/>
    </location>
</feature>
<feature type="compositionally biased region" description="Low complexity" evidence="1">
    <location>
        <begin position="759"/>
        <end position="772"/>
    </location>
</feature>
<feature type="region of interest" description="Disordered" evidence="1">
    <location>
        <begin position="376"/>
        <end position="410"/>
    </location>
</feature>
<feature type="compositionally biased region" description="Polar residues" evidence="1">
    <location>
        <begin position="116"/>
        <end position="125"/>
    </location>
</feature>
<reference evidence="2 3" key="1">
    <citation type="submission" date="2024-09" db="EMBL/GenBank/DDBJ databases">
        <title>Floridaenema gen nov. (Aerosakkonemataceae, Aerosakkonematales ord. nov., Cyanobacteria) from benthic tropical and subtropical fresh waters, with the description of four new species.</title>
        <authorList>
            <person name="Moretto J.A."/>
            <person name="Berthold D.E."/>
            <person name="Lefler F.W."/>
            <person name="Huang I.-S."/>
            <person name="Laughinghouse H. IV."/>
        </authorList>
    </citation>
    <scope>NUCLEOTIDE SEQUENCE [LARGE SCALE GENOMIC DNA]</scope>
    <source>
        <strain evidence="2 3">BLCC-F46</strain>
    </source>
</reference>
<evidence type="ECO:0000313" key="3">
    <source>
        <dbReference type="Proteomes" id="UP001576774"/>
    </source>
</evidence>
<feature type="compositionally biased region" description="Polar residues" evidence="1">
    <location>
        <begin position="996"/>
        <end position="1013"/>
    </location>
</feature>
<feature type="region of interest" description="Disordered" evidence="1">
    <location>
        <begin position="91"/>
        <end position="127"/>
    </location>
</feature>
<evidence type="ECO:0000313" key="2">
    <source>
        <dbReference type="EMBL" id="MFB2875393.1"/>
    </source>
</evidence>
<feature type="compositionally biased region" description="Polar residues" evidence="1">
    <location>
        <begin position="95"/>
        <end position="109"/>
    </location>
</feature>
<proteinExistence type="predicted"/>
<feature type="compositionally biased region" description="Polar residues" evidence="1">
    <location>
        <begin position="626"/>
        <end position="646"/>
    </location>
</feature>
<feature type="compositionally biased region" description="Polar residues" evidence="1">
    <location>
        <begin position="455"/>
        <end position="466"/>
    </location>
</feature>
<feature type="region of interest" description="Disordered" evidence="1">
    <location>
        <begin position="994"/>
        <end position="1013"/>
    </location>
</feature>
<gene>
    <name evidence="2" type="ORF">ACE1CC_00725</name>
</gene>
<dbReference type="EMBL" id="JBHFNQ010000007">
    <property type="protein sequence ID" value="MFB2875393.1"/>
    <property type="molecule type" value="Genomic_DNA"/>
</dbReference>
<comment type="caution">
    <text evidence="2">The sequence shown here is derived from an EMBL/GenBank/DDBJ whole genome shotgun (WGS) entry which is preliminary data.</text>
</comment>
<sequence length="1100" mass="119447">MAESSQQPVNETTQALRSSALNQRLDRRRTEPLGILDIRPFDSQFARVPGWMVQRSAFLDQLQKRYSSQDNASADGTDLVIAASLQSIPRERTLTLPTPEQTAAPSSFNIAKPVAPTTTSDSPLSGQFRVSRKAIPLAKVDAIASSQTGSSKLFSKRNPTDPNSTEVVSSSNEPSNQRSVSENSRYSQSIETSIQTTNQPSVATEIVSAQNISQPVDKSLILPKRLNQDVSQGSDSSEVNLSPSFQTGIEQSSVSKNYPQQNVAIPSENATQNQPPVVDEITQNLPPLQQAQSDLILPKPINPENIPSSDSGEVNLSISSQTGIEQSSINKNSPQQNVTITLENSTQNPPPIVDEIIHSLHPLESAQSDLILPKRINPENLPSSESGEVNLSTSSQTGIEQSSINKNAPQQNVAISSENATQNQPPIVGEITQSLQPLQSAQSDLILPKRMNLENLPSSDSGDVNLSTSSQTEIEQSSINKNAPQQNVAISSENATRNQPPIVDEITQSLPSLQQAQSDLILPKRINPENLPSSESGEVNLSTSSQTGIEQSSVNKNAPQQNVTISSENATRNQPPVVGEITQSLQSLQSAQSDLILPKRINPENLPSSESGEVNLSNSSQIGIKQSSINKKSPQQNAAILSENPTQNPPPVVDEITQSLQSLQQAEPNLILPKRLNQDIFQGSNSSEFNLSPSFKSEIEKSSIRKSNPQHNVATPSKNATENPPYVVGEITQSLPSLQQAQSDLILPKRLNQDILQSSNSSEFNLSPSSQSETEKSSVRKSNPQQNVAILSENPTENQPHVVGEITQSLQSLQQFEPNLILPKRLNQEALQGSDNSSDRWKYSNLPSGKARIKRPSFKKNSTLNNFANAPLNKTQHQPVTVEKVIQDSRAKHAEELLILPKRISHGTAELSTSNVSDEQPTRITQTAQPVFKELAEMPLVMRDTSGKVDNSFKEFKVASGRSHSTATTPLAIASEIPVTANSTGHQNMIWRKNTSEPSSGHSLPHVTSSNNQNSLPLAISPAIVQKQIARESLTTSHPTSFKSAGQIANPMSGNNGAIPAQTTTQVQAVNVAEIAEQVSRILYRQLTVERERRGMNLWY</sequence>
<name>A0ABV4WXZ8_9CYAN</name>
<feature type="region of interest" description="Disordered" evidence="1">
    <location>
        <begin position="626"/>
        <end position="650"/>
    </location>
</feature>
<protein>
    <submittedName>
        <fullName evidence="2">Uncharacterized protein</fullName>
    </submittedName>
</protein>
<feature type="compositionally biased region" description="Polar residues" evidence="1">
    <location>
        <begin position="380"/>
        <end position="410"/>
    </location>
</feature>
<feature type="compositionally biased region" description="Polar residues" evidence="1">
    <location>
        <begin position="1"/>
        <end position="22"/>
    </location>
</feature>
<feature type="region of interest" description="Disordered" evidence="1">
    <location>
        <begin position="1"/>
        <end position="29"/>
    </location>
</feature>
<feature type="compositionally biased region" description="Polar residues" evidence="1">
    <location>
        <begin position="530"/>
        <end position="561"/>
    </location>
</feature>
<dbReference type="Proteomes" id="UP001576774">
    <property type="component" value="Unassembled WGS sequence"/>
</dbReference>
<feature type="region of interest" description="Disordered" evidence="1">
    <location>
        <begin position="759"/>
        <end position="783"/>
    </location>
</feature>
<feature type="region of interest" description="Disordered" evidence="1">
    <location>
        <begin position="148"/>
        <end position="200"/>
    </location>
</feature>
<keyword evidence="3" id="KW-1185">Reference proteome</keyword>
<accession>A0ABV4WXZ8</accession>
<organism evidence="2 3">
    <name type="scientific">Floridaenema aerugineum BLCC-F46</name>
    <dbReference type="NCBI Taxonomy" id="3153654"/>
    <lineage>
        <taxon>Bacteria</taxon>
        <taxon>Bacillati</taxon>
        <taxon>Cyanobacteriota</taxon>
        <taxon>Cyanophyceae</taxon>
        <taxon>Oscillatoriophycideae</taxon>
        <taxon>Aerosakkonematales</taxon>
        <taxon>Aerosakkonemataceae</taxon>
        <taxon>Floridanema</taxon>
        <taxon>Floridanema aerugineum</taxon>
    </lineage>
</organism>
<dbReference type="RefSeq" id="WP_413268559.1">
    <property type="nucleotide sequence ID" value="NZ_JBHFNQ010000007.1"/>
</dbReference>
<feature type="region of interest" description="Disordered" evidence="1">
    <location>
        <begin position="526"/>
        <end position="561"/>
    </location>
</feature>
<feature type="region of interest" description="Disordered" evidence="1">
    <location>
        <begin position="453"/>
        <end position="485"/>
    </location>
</feature>
<feature type="region of interest" description="Disordered" evidence="1">
    <location>
        <begin position="830"/>
        <end position="853"/>
    </location>
</feature>
<feature type="compositionally biased region" description="Polar residues" evidence="1">
    <location>
        <begin position="160"/>
        <end position="200"/>
    </location>
</feature>
<evidence type="ECO:0000256" key="1">
    <source>
        <dbReference type="SAM" id="MobiDB-lite"/>
    </source>
</evidence>